<gene>
    <name evidence="1" type="ORF">URODEC1_LOCUS110658</name>
</gene>
<dbReference type="AlphaFoldDB" id="A0ABC9FZ57"/>
<organism evidence="1 2">
    <name type="scientific">Urochloa decumbens</name>
    <dbReference type="NCBI Taxonomy" id="240449"/>
    <lineage>
        <taxon>Eukaryota</taxon>
        <taxon>Viridiplantae</taxon>
        <taxon>Streptophyta</taxon>
        <taxon>Embryophyta</taxon>
        <taxon>Tracheophyta</taxon>
        <taxon>Spermatophyta</taxon>
        <taxon>Magnoliopsida</taxon>
        <taxon>Liliopsida</taxon>
        <taxon>Poales</taxon>
        <taxon>Poaceae</taxon>
        <taxon>PACMAD clade</taxon>
        <taxon>Panicoideae</taxon>
        <taxon>Panicodae</taxon>
        <taxon>Paniceae</taxon>
        <taxon>Melinidinae</taxon>
        <taxon>Urochloa</taxon>
    </lineage>
</organism>
<dbReference type="Proteomes" id="UP001497457">
    <property type="component" value="Chromosome 7b"/>
</dbReference>
<dbReference type="EMBL" id="OZ075117">
    <property type="protein sequence ID" value="CAL5084611.1"/>
    <property type="molecule type" value="Genomic_DNA"/>
</dbReference>
<accession>A0ABC9FZ57</accession>
<sequence>MAALQSCLFVSPTPAVFATTASAKRPSTLASFPACRRERSFPGLTLRQSRTAAAHRPSVVVRAQSSGGVQPAAGRYFAEEREHVMGCYREIVAIDNGCLYMDATTMSGHLCLSANHALKMASNIMDSAGLNIGASNEISPKTIHGTLCAYVEIFLDAADASYNKSVRKETLMSFLGALRGLASISHILLDAALEALSHTHPRASMSQYAFNRDVEGMRNEFNQQMNDLEYGLDKAPSEEICKLVMPVISEAMKITRSFVGLMVDRRKTALGKADSEVVVS</sequence>
<protein>
    <submittedName>
        <fullName evidence="1">Uncharacterized protein</fullName>
    </submittedName>
</protein>
<keyword evidence="2" id="KW-1185">Reference proteome</keyword>
<proteinExistence type="predicted"/>
<evidence type="ECO:0000313" key="2">
    <source>
        <dbReference type="Proteomes" id="UP001497457"/>
    </source>
</evidence>
<name>A0ABC9FZ57_9POAL</name>
<reference evidence="1" key="1">
    <citation type="submission" date="2024-10" db="EMBL/GenBank/DDBJ databases">
        <authorList>
            <person name="Ryan C."/>
        </authorList>
    </citation>
    <scope>NUCLEOTIDE SEQUENCE [LARGE SCALE GENOMIC DNA]</scope>
</reference>
<evidence type="ECO:0000313" key="1">
    <source>
        <dbReference type="EMBL" id="CAL5084611.1"/>
    </source>
</evidence>